<keyword evidence="4" id="KW-1185">Reference proteome</keyword>
<reference evidence="4 5" key="1">
    <citation type="submission" date="2018-09" db="EMBL/GenBank/DDBJ databases">
        <title>Discovery and Ecogenomic Context for Candidatus Cryosericales, a Global Caldiserica Order Active in Thawing Permafrost.</title>
        <authorList>
            <person name="Martinez M.A."/>
            <person name="Woodcroft B.J."/>
            <person name="Ignacio Espinoza J.C."/>
            <person name="Zayed A."/>
            <person name="Singleton C.M."/>
            <person name="Boyd J."/>
            <person name="Li Y.-F."/>
            <person name="Purvine S."/>
            <person name="Maughan H."/>
            <person name="Hodgkins S.B."/>
            <person name="Anderson D."/>
            <person name="Sederholm M."/>
            <person name="Temperton B."/>
            <person name="Saleska S.R."/>
            <person name="Tyson G.W."/>
            <person name="Rich V.I."/>
        </authorList>
    </citation>
    <scope>NUCLEOTIDE SEQUENCE [LARGE SCALE GENOMIC DNA]</scope>
    <source>
        <strain evidence="2 4">SMC2</strain>
        <strain evidence="3 5">SMC3</strain>
    </source>
</reference>
<dbReference type="EMBL" id="QXIW01000029">
    <property type="protein sequence ID" value="RIE12689.1"/>
    <property type="molecule type" value="Genomic_DNA"/>
</dbReference>
<dbReference type="Proteomes" id="UP000265724">
    <property type="component" value="Unassembled WGS sequence"/>
</dbReference>
<protein>
    <recommendedName>
        <fullName evidence="1">Neutral/alkaline non-lysosomal ceramidase N-terminal domain-containing protein</fullName>
    </recommendedName>
</protein>
<dbReference type="AlphaFoldDB" id="A0A398DG83"/>
<dbReference type="InterPro" id="IPR031329">
    <property type="entry name" value="NEUT/ALK_ceramidase_N"/>
</dbReference>
<evidence type="ECO:0000313" key="5">
    <source>
        <dbReference type="Proteomes" id="UP000266042"/>
    </source>
</evidence>
<sequence length="430" mass="46769">MLETGCGSAVITPRVGLQMGGFLGKRIAEGVHDDLMARAVYLADGPENRMMLIVVDTLEVDRQFVDEVRRRVEQETGVPAVCCLVAAIHTHSGPSGLGRVALPGAAKDTQVFGAFNERLFERTVAGCATAARKACRWAREGTINSGITNMQQPICGNRRVRTTEPVQMRVLEVETTTRCAVVYNLDCHPTVLHEENRLYSADFPGFAASIMPLFEPFVTMPVFLNGAAGDMSTRFYRQSSDFAEVERIGTIVAESVAASLDVLEPMKGPFTVRAVEVPLRLKARKFPSAQNLERSIADARKKLEVARLKQVRNLRPLESAIEGLTFAAKIADSAGSVEYIDSRLSLVRFGDILVAGIPGELFSSLGNDIRAAFPDHVVLVAGYCGDYMGYIPDAAAYDEGGYEAFTTFIAKGEGERLRDTAINGLRALLV</sequence>
<gene>
    <name evidence="2" type="ORF">SMC2_07800</name>
    <name evidence="3" type="ORF">SMC3_06340</name>
</gene>
<dbReference type="Proteomes" id="UP000266042">
    <property type="component" value="Unassembled WGS sequence"/>
</dbReference>
<dbReference type="EMBL" id="QXIX01000055">
    <property type="protein sequence ID" value="RIE12494.1"/>
    <property type="molecule type" value="Genomic_DNA"/>
</dbReference>
<evidence type="ECO:0000259" key="1">
    <source>
        <dbReference type="Pfam" id="PF04734"/>
    </source>
</evidence>
<evidence type="ECO:0000313" key="3">
    <source>
        <dbReference type="EMBL" id="RIE12689.1"/>
    </source>
</evidence>
<name>A0A398DG83_9BACT</name>
<organism evidence="3 5">
    <name type="scientific">Candidatus Cryosericum hinesii</name>
    <dbReference type="NCBI Taxonomy" id="2290915"/>
    <lineage>
        <taxon>Bacteria</taxon>
        <taxon>Pseudomonadati</taxon>
        <taxon>Caldisericota/Cryosericota group</taxon>
        <taxon>Candidatus Cryosericota</taxon>
        <taxon>Candidatus Cryosericia</taxon>
        <taxon>Candidatus Cryosericales</taxon>
        <taxon>Candidatus Cryosericaceae</taxon>
        <taxon>Candidatus Cryosericum</taxon>
    </lineage>
</organism>
<feature type="domain" description="Neutral/alkaline non-lysosomal ceramidase N-terminal" evidence="1">
    <location>
        <begin position="5"/>
        <end position="210"/>
    </location>
</feature>
<proteinExistence type="predicted"/>
<comment type="caution">
    <text evidence="3">The sequence shown here is derived from an EMBL/GenBank/DDBJ whole genome shotgun (WGS) entry which is preliminary data.</text>
</comment>
<evidence type="ECO:0000313" key="2">
    <source>
        <dbReference type="EMBL" id="RIE12494.1"/>
    </source>
</evidence>
<dbReference type="Pfam" id="PF04734">
    <property type="entry name" value="Ceramidase_alk"/>
    <property type="match status" value="1"/>
</dbReference>
<evidence type="ECO:0000313" key="4">
    <source>
        <dbReference type="Proteomes" id="UP000265724"/>
    </source>
</evidence>
<dbReference type="RefSeq" id="WP_119087915.1">
    <property type="nucleotide sequence ID" value="NZ_QXIV01000043.1"/>
</dbReference>
<accession>A0A398DG83</accession>